<dbReference type="Pfam" id="PF00120">
    <property type="entry name" value="Gln-synt_C"/>
    <property type="match status" value="1"/>
</dbReference>
<evidence type="ECO:0000259" key="10">
    <source>
        <dbReference type="PROSITE" id="PS51986"/>
    </source>
</evidence>
<evidence type="ECO:0000256" key="2">
    <source>
        <dbReference type="ARBA" id="ARBA00003117"/>
    </source>
</evidence>
<evidence type="ECO:0000256" key="4">
    <source>
        <dbReference type="ARBA" id="ARBA00022741"/>
    </source>
</evidence>
<name>A0ABV3L7F7_9RHOB</name>
<dbReference type="GO" id="GO:0016874">
    <property type="term" value="F:ligase activity"/>
    <property type="evidence" value="ECO:0007669"/>
    <property type="project" value="UniProtKB-KW"/>
</dbReference>
<dbReference type="SUPFAM" id="SSF55931">
    <property type="entry name" value="Glutamine synthetase/guanido kinase"/>
    <property type="match status" value="1"/>
</dbReference>
<dbReference type="EMBL" id="JBFBVU010000009">
    <property type="protein sequence ID" value="MEV8466982.1"/>
    <property type="molecule type" value="Genomic_DNA"/>
</dbReference>
<dbReference type="InterPro" id="IPR008146">
    <property type="entry name" value="Gln_synth_cat_dom"/>
</dbReference>
<evidence type="ECO:0000256" key="5">
    <source>
        <dbReference type="ARBA" id="ARBA00022840"/>
    </source>
</evidence>
<comment type="similarity">
    <text evidence="8 9">Belongs to the glutamine synthetase family.</text>
</comment>
<comment type="cofactor">
    <cofactor evidence="1">
        <name>Mg(2+)</name>
        <dbReference type="ChEBI" id="CHEBI:18420"/>
    </cofactor>
</comment>
<reference evidence="12 13" key="1">
    <citation type="submission" date="2024-07" db="EMBL/GenBank/DDBJ databases">
        <authorList>
            <person name="Kang M."/>
        </authorList>
    </citation>
    <scope>NUCLEOTIDE SEQUENCE [LARGE SCALE GENOMIC DNA]</scope>
    <source>
        <strain evidence="12 13">DFM31</strain>
    </source>
</reference>
<dbReference type="Gene3D" id="3.10.20.70">
    <property type="entry name" value="Glutamine synthetase, N-terminal domain"/>
    <property type="match status" value="1"/>
</dbReference>
<dbReference type="PROSITE" id="PS51987">
    <property type="entry name" value="GS_CATALYTIC"/>
    <property type="match status" value="1"/>
</dbReference>
<feature type="domain" description="GS beta-grasp" evidence="10">
    <location>
        <begin position="27"/>
        <end position="117"/>
    </location>
</feature>
<accession>A0ABV3L7F7</accession>
<evidence type="ECO:0000256" key="9">
    <source>
        <dbReference type="RuleBase" id="RU000384"/>
    </source>
</evidence>
<evidence type="ECO:0000256" key="3">
    <source>
        <dbReference type="ARBA" id="ARBA00022598"/>
    </source>
</evidence>
<dbReference type="SUPFAM" id="SSF54368">
    <property type="entry name" value="Glutamine synthetase, N-terminal domain"/>
    <property type="match status" value="1"/>
</dbReference>
<dbReference type="InterPro" id="IPR027303">
    <property type="entry name" value="Gln_synth_gly_rich_site"/>
</dbReference>
<keyword evidence="6" id="KW-0460">Magnesium</keyword>
<evidence type="ECO:0000256" key="1">
    <source>
        <dbReference type="ARBA" id="ARBA00001946"/>
    </source>
</evidence>
<evidence type="ECO:0000313" key="12">
    <source>
        <dbReference type="EMBL" id="MEV8466982.1"/>
    </source>
</evidence>
<dbReference type="EC" id="6.3.1.-" evidence="12"/>
<dbReference type="RefSeq" id="WP_366192772.1">
    <property type="nucleotide sequence ID" value="NZ_JBFBVU010000009.1"/>
</dbReference>
<comment type="caution">
    <text evidence="12">The sequence shown here is derived from an EMBL/GenBank/DDBJ whole genome shotgun (WGS) entry which is preliminary data.</text>
</comment>
<keyword evidence="4" id="KW-0547">Nucleotide-binding</keyword>
<comment type="function">
    <text evidence="2">Catalyzes the ATP-dependent biosynthesis of glutamine from glutamate and ammonia.</text>
</comment>
<dbReference type="Gene3D" id="3.30.590.10">
    <property type="entry name" value="Glutamine synthetase/guanido kinase, catalytic domain"/>
    <property type="match status" value="1"/>
</dbReference>
<dbReference type="SMART" id="SM01230">
    <property type="entry name" value="Gln-synt_C"/>
    <property type="match status" value="1"/>
</dbReference>
<dbReference type="PROSITE" id="PS00181">
    <property type="entry name" value="GLNA_ATP"/>
    <property type="match status" value="1"/>
</dbReference>
<feature type="domain" description="GS catalytic" evidence="11">
    <location>
        <begin position="124"/>
        <end position="458"/>
    </location>
</feature>
<keyword evidence="13" id="KW-1185">Reference proteome</keyword>
<keyword evidence="3 12" id="KW-0436">Ligase</keyword>
<dbReference type="InterPro" id="IPR008147">
    <property type="entry name" value="Gln_synt_N"/>
</dbReference>
<protein>
    <submittedName>
        <fullName evidence="12">Glutamine synthetase family protein</fullName>
        <ecNumber evidence="12">6.3.1.-</ecNumber>
    </submittedName>
</protein>
<dbReference type="Proteomes" id="UP001553161">
    <property type="component" value="Unassembled WGS sequence"/>
</dbReference>
<evidence type="ECO:0000259" key="11">
    <source>
        <dbReference type="PROSITE" id="PS51987"/>
    </source>
</evidence>
<evidence type="ECO:0000256" key="7">
    <source>
        <dbReference type="ARBA" id="ARBA00023231"/>
    </source>
</evidence>
<evidence type="ECO:0000313" key="13">
    <source>
        <dbReference type="Proteomes" id="UP001553161"/>
    </source>
</evidence>
<keyword evidence="5" id="KW-0067">ATP-binding</keyword>
<dbReference type="InterPro" id="IPR036651">
    <property type="entry name" value="Gln_synt_N_sf"/>
</dbReference>
<gene>
    <name evidence="12" type="ORF">AB0T83_09345</name>
</gene>
<dbReference type="InterPro" id="IPR014746">
    <property type="entry name" value="Gln_synth/guanido_kin_cat_dom"/>
</dbReference>
<dbReference type="PANTHER" id="PTHR43785">
    <property type="entry name" value="GAMMA-GLUTAMYLPUTRESCINE SYNTHETASE"/>
    <property type="match status" value="1"/>
</dbReference>
<evidence type="ECO:0000256" key="8">
    <source>
        <dbReference type="PROSITE-ProRule" id="PRU01330"/>
    </source>
</evidence>
<keyword evidence="7" id="KW-0535">Nitrogen fixation</keyword>
<proteinExistence type="inferred from homology"/>
<organism evidence="12 13">
    <name type="scientific">Meridianimarinicoccus marinus</name>
    <dbReference type="NCBI Taxonomy" id="3231483"/>
    <lineage>
        <taxon>Bacteria</taxon>
        <taxon>Pseudomonadati</taxon>
        <taxon>Pseudomonadota</taxon>
        <taxon>Alphaproteobacteria</taxon>
        <taxon>Rhodobacterales</taxon>
        <taxon>Paracoccaceae</taxon>
        <taxon>Meridianimarinicoccus</taxon>
    </lineage>
</organism>
<dbReference type="PANTHER" id="PTHR43785:SF3">
    <property type="entry name" value="GS CATALYTIC DOMAIN-CONTAINING PROTEIN"/>
    <property type="match status" value="1"/>
</dbReference>
<evidence type="ECO:0000256" key="6">
    <source>
        <dbReference type="ARBA" id="ARBA00022842"/>
    </source>
</evidence>
<sequence length="458" mass="50723">MAPAPSSDWQAALPAPFLAYRGDRRLEEVECIVPDLVGGSRGKAMPSHKFSPDQTFALPTSLFYETVSGEYVDIAGIENQWTEVDMVLRPDMATASAVPWAADATLQVICDLEDRHGNPVSIAPRNVLKRVLDRYAEHGWQPIVAPELEFYLISPNLDWNDPVKPPVGRTGRPGSARQAYSMVAVDEYGEVIDTIYDYAEDQGLHIDTLIQEGGAGQIEINLMHGDPMALADQVFYFKRAIREAALKHKFFATFMAKPMRDQPGSAMHIHQSVLDKRTGQNIFSNPDGSESEAFYHFIGGSQRHLMEVMPLIAPYVNSHRRLTGGMSAPTNMEWGHDNRTTGLRIPNARPEARRVENRVIGIDANPYLALAASLAAGLKGMTDRIAPRPAAQGEIWTDGAILPEGPFDMLAAFNEAHEMRALLGAEFCAVLSAIKLAELNEFQREISPWERKHLLLNV</sequence>
<dbReference type="PROSITE" id="PS51986">
    <property type="entry name" value="GS_BETA_GRASP"/>
    <property type="match status" value="1"/>
</dbReference>